<dbReference type="KEGG" id="mhk:DFR87_06795"/>
<dbReference type="EMBL" id="CP029287">
    <property type="protein sequence ID" value="AWR99449.1"/>
    <property type="molecule type" value="Genomic_DNA"/>
</dbReference>
<evidence type="ECO:0000313" key="2">
    <source>
        <dbReference type="Proteomes" id="UP000247586"/>
    </source>
</evidence>
<protein>
    <submittedName>
        <fullName evidence="1">Uncharacterized protein</fullName>
    </submittedName>
</protein>
<keyword evidence="2" id="KW-1185">Reference proteome</keyword>
<proteinExistence type="predicted"/>
<reference evidence="1" key="1">
    <citation type="submission" date="2018-05" db="EMBL/GenBank/DDBJ databases">
        <title>Complete Genome Sequences of Extremely Thermoacidophilic, Metal-Mobilizing Type-Strain Members of the Archaeal Family Sulfolobaceae: Acidianus brierleyi DSM-1651T, Acidianus sulfidivorans DSM-18786T, Metallosphaera hakonensis DSM-7519T, and Metallosphaera prunae DSM-10039T.</title>
        <authorList>
            <person name="Counts J.A."/>
            <person name="Kelly R.M."/>
        </authorList>
    </citation>
    <scope>NUCLEOTIDE SEQUENCE [LARGE SCALE GENOMIC DNA]</scope>
    <source>
        <strain evidence="1">HO1-1</strain>
    </source>
</reference>
<evidence type="ECO:0000313" key="1">
    <source>
        <dbReference type="EMBL" id="AWR99449.1"/>
    </source>
</evidence>
<dbReference type="AlphaFoldDB" id="A0A2U9ITS3"/>
<accession>A0A2U9ITS3</accession>
<dbReference type="Proteomes" id="UP000247586">
    <property type="component" value="Chromosome"/>
</dbReference>
<sequence length="118" mass="13535">MEIREIYGPFDKKMIGVDENCVTQVILNLPPTSVIRQACYFFFHNNEKIKIKDKSLYFLSLLFSTNQINEALKNSVPAGYSGKFYIIKCCKNDVFSDIIEIKSLDERISLSKNAILSL</sequence>
<name>A0A2U9ITS3_9CREN</name>
<gene>
    <name evidence="1" type="ORF">DFR87_06795</name>
</gene>
<dbReference type="STRING" id="1293036.GCA_001315825_00422"/>
<organism evidence="1 2">
    <name type="scientific">Metallosphaera hakonensis JCM 8857 = DSM 7519</name>
    <dbReference type="NCBI Taxonomy" id="1293036"/>
    <lineage>
        <taxon>Archaea</taxon>
        <taxon>Thermoproteota</taxon>
        <taxon>Thermoprotei</taxon>
        <taxon>Sulfolobales</taxon>
        <taxon>Sulfolobaceae</taxon>
        <taxon>Metallosphaera</taxon>
    </lineage>
</organism>